<feature type="non-terminal residue" evidence="1">
    <location>
        <position position="126"/>
    </location>
</feature>
<evidence type="ECO:0000313" key="1">
    <source>
        <dbReference type="EMBL" id="KIY67381.1"/>
    </source>
</evidence>
<organism evidence="1 2">
    <name type="scientific">Cylindrobasidium torrendii FP15055 ss-10</name>
    <dbReference type="NCBI Taxonomy" id="1314674"/>
    <lineage>
        <taxon>Eukaryota</taxon>
        <taxon>Fungi</taxon>
        <taxon>Dikarya</taxon>
        <taxon>Basidiomycota</taxon>
        <taxon>Agaricomycotina</taxon>
        <taxon>Agaricomycetes</taxon>
        <taxon>Agaricomycetidae</taxon>
        <taxon>Agaricales</taxon>
        <taxon>Marasmiineae</taxon>
        <taxon>Physalacriaceae</taxon>
        <taxon>Cylindrobasidium</taxon>
    </lineage>
</organism>
<protein>
    <recommendedName>
        <fullName evidence="3">N-acetyltransferase domain-containing protein</fullName>
    </recommendedName>
</protein>
<dbReference type="AlphaFoldDB" id="A0A0D7BCW2"/>
<accession>A0A0D7BCW2</accession>
<dbReference type="Proteomes" id="UP000054007">
    <property type="component" value="Unassembled WGS sequence"/>
</dbReference>
<name>A0A0D7BCW2_9AGAR</name>
<proteinExistence type="predicted"/>
<reference evidence="1 2" key="1">
    <citation type="journal article" date="2015" name="Fungal Genet. Biol.">
        <title>Evolution of novel wood decay mechanisms in Agaricales revealed by the genome sequences of Fistulina hepatica and Cylindrobasidium torrendii.</title>
        <authorList>
            <person name="Floudas D."/>
            <person name="Held B.W."/>
            <person name="Riley R."/>
            <person name="Nagy L.G."/>
            <person name="Koehler G."/>
            <person name="Ransdell A.S."/>
            <person name="Younus H."/>
            <person name="Chow J."/>
            <person name="Chiniquy J."/>
            <person name="Lipzen A."/>
            <person name="Tritt A."/>
            <person name="Sun H."/>
            <person name="Haridas S."/>
            <person name="LaButti K."/>
            <person name="Ohm R.A."/>
            <person name="Kues U."/>
            <person name="Blanchette R.A."/>
            <person name="Grigoriev I.V."/>
            <person name="Minto R.E."/>
            <person name="Hibbett D.S."/>
        </authorList>
    </citation>
    <scope>NUCLEOTIDE SEQUENCE [LARGE SCALE GENOMIC DNA]</scope>
    <source>
        <strain evidence="1 2">FP15055 ss-10</strain>
    </source>
</reference>
<feature type="non-terminal residue" evidence="1">
    <location>
        <position position="1"/>
    </location>
</feature>
<dbReference type="EMBL" id="KN880527">
    <property type="protein sequence ID" value="KIY67381.1"/>
    <property type="molecule type" value="Genomic_DNA"/>
</dbReference>
<evidence type="ECO:0008006" key="3">
    <source>
        <dbReference type="Google" id="ProtNLM"/>
    </source>
</evidence>
<keyword evidence="2" id="KW-1185">Reference proteome</keyword>
<dbReference type="OrthoDB" id="64477at2759"/>
<dbReference type="SUPFAM" id="SSF55729">
    <property type="entry name" value="Acyl-CoA N-acyltransferases (Nat)"/>
    <property type="match status" value="1"/>
</dbReference>
<sequence length="126" mass="14182">NIGAALLAAERGRGYALDASTQALELAFGSLGAHRVQAHVVDGPLKLTALKVFNRLSFTYEGTQRRAIYSPLFANWKDVTTLAVLDTDWMIHQQFFDLGKTAPGRNLELWDALFERQEEERTNFLK</sequence>
<dbReference type="Gene3D" id="3.40.630.30">
    <property type="match status" value="1"/>
</dbReference>
<dbReference type="InterPro" id="IPR016181">
    <property type="entry name" value="Acyl_CoA_acyltransferase"/>
</dbReference>
<gene>
    <name evidence="1" type="ORF">CYLTODRAFT_323987</name>
</gene>
<evidence type="ECO:0000313" key="2">
    <source>
        <dbReference type="Proteomes" id="UP000054007"/>
    </source>
</evidence>